<evidence type="ECO:0000256" key="10">
    <source>
        <dbReference type="ARBA" id="ARBA00023242"/>
    </source>
</evidence>
<accession>A0A8R1UB73</accession>
<keyword evidence="3" id="KW-0808">Transferase</keyword>
<dbReference type="GO" id="GO:0006355">
    <property type="term" value="P:regulation of DNA-templated transcription"/>
    <property type="evidence" value="ECO:0007669"/>
    <property type="project" value="InterPro"/>
</dbReference>
<proteinExistence type="predicted"/>
<feature type="region of interest" description="Disordered" evidence="13">
    <location>
        <begin position="1"/>
        <end position="36"/>
    </location>
</feature>
<feature type="compositionally biased region" description="Low complexity" evidence="13">
    <location>
        <begin position="64"/>
        <end position="82"/>
    </location>
</feature>
<comment type="catalytic activity">
    <reaction evidence="11">
        <text>L-lysyl-[protein] + acetyl-CoA = N(6)-acetyl-L-lysyl-[protein] + CoA + H(+)</text>
        <dbReference type="Rhea" id="RHEA:45948"/>
        <dbReference type="Rhea" id="RHEA-COMP:9752"/>
        <dbReference type="Rhea" id="RHEA-COMP:10731"/>
        <dbReference type="ChEBI" id="CHEBI:15378"/>
        <dbReference type="ChEBI" id="CHEBI:29969"/>
        <dbReference type="ChEBI" id="CHEBI:57287"/>
        <dbReference type="ChEBI" id="CHEBI:57288"/>
        <dbReference type="ChEBI" id="CHEBI:61930"/>
        <dbReference type="EC" id="2.3.1.48"/>
    </reaction>
</comment>
<evidence type="ECO:0000313" key="14">
    <source>
        <dbReference type="EnsemblMetazoa" id="PPA12209.1"/>
    </source>
</evidence>
<dbReference type="PROSITE" id="PS50134">
    <property type="entry name" value="ZF_TAZ"/>
    <property type="match status" value="1"/>
</dbReference>
<keyword evidence="8" id="KW-0805">Transcription regulation</keyword>
<dbReference type="GO" id="GO:0008270">
    <property type="term" value="F:zinc ion binding"/>
    <property type="evidence" value="ECO:0007669"/>
    <property type="project" value="UniProtKB-KW"/>
</dbReference>
<dbReference type="InterPro" id="IPR013178">
    <property type="entry name" value="Histone_AcTrfase_Rtt109/CBP"/>
</dbReference>
<dbReference type="SMART" id="SM00551">
    <property type="entry name" value="ZnF_TAZ"/>
    <property type="match status" value="1"/>
</dbReference>
<evidence type="ECO:0000256" key="2">
    <source>
        <dbReference type="ARBA" id="ARBA00013184"/>
    </source>
</evidence>
<organism evidence="14 15">
    <name type="scientific">Pristionchus pacificus</name>
    <name type="common">Parasitic nematode worm</name>
    <dbReference type="NCBI Taxonomy" id="54126"/>
    <lineage>
        <taxon>Eukaryota</taxon>
        <taxon>Metazoa</taxon>
        <taxon>Ecdysozoa</taxon>
        <taxon>Nematoda</taxon>
        <taxon>Chromadorea</taxon>
        <taxon>Rhabditida</taxon>
        <taxon>Rhabditina</taxon>
        <taxon>Diplogasteromorpha</taxon>
        <taxon>Diplogasteroidea</taxon>
        <taxon>Neodiplogasteridae</taxon>
        <taxon>Pristionchus</taxon>
    </lineage>
</organism>
<keyword evidence="12" id="KW-0175">Coiled coil</keyword>
<dbReference type="SUPFAM" id="SSF57933">
    <property type="entry name" value="TAZ domain"/>
    <property type="match status" value="1"/>
</dbReference>
<evidence type="ECO:0000256" key="6">
    <source>
        <dbReference type="ARBA" id="ARBA00022833"/>
    </source>
</evidence>
<feature type="region of interest" description="Disordered" evidence="13">
    <location>
        <begin position="64"/>
        <end position="84"/>
    </location>
</feature>
<feature type="coiled-coil region" evidence="12">
    <location>
        <begin position="278"/>
        <end position="305"/>
    </location>
</feature>
<evidence type="ECO:0000256" key="12">
    <source>
        <dbReference type="SAM" id="Coils"/>
    </source>
</evidence>
<dbReference type="PANTHER" id="PTHR13808">
    <property type="entry name" value="CBP/P300-RELATED"/>
    <property type="match status" value="1"/>
</dbReference>
<comment type="subcellular location">
    <subcellularLocation>
        <location evidence="1">Nucleus</location>
    </subcellularLocation>
</comment>
<evidence type="ECO:0000256" key="4">
    <source>
        <dbReference type="ARBA" id="ARBA00022723"/>
    </source>
</evidence>
<name>A0A454Y5Y1_PRIPA</name>
<keyword evidence="10" id="KW-0539">Nucleus</keyword>
<protein>
    <recommendedName>
        <fullName evidence="2">histone acetyltransferase</fullName>
        <ecNumber evidence="2">2.3.1.48</ecNumber>
    </recommendedName>
</protein>
<keyword evidence="15" id="KW-1185">Reference proteome</keyword>
<keyword evidence="5" id="KW-0863">Zinc-finger</keyword>
<dbReference type="InterPro" id="IPR000197">
    <property type="entry name" value="Znf_TAZ"/>
</dbReference>
<evidence type="ECO:0000256" key="13">
    <source>
        <dbReference type="SAM" id="MobiDB-lite"/>
    </source>
</evidence>
<accession>A0A454Y5Y1</accession>
<evidence type="ECO:0000256" key="3">
    <source>
        <dbReference type="ARBA" id="ARBA00022679"/>
    </source>
</evidence>
<dbReference type="Pfam" id="PF02135">
    <property type="entry name" value="zf-TAZ"/>
    <property type="match status" value="1"/>
</dbReference>
<dbReference type="EnsemblMetazoa" id="PPA12209.1">
    <property type="protein sequence ID" value="PPA12209.1"/>
    <property type="gene ID" value="WBGene00101763"/>
</dbReference>
<dbReference type="OrthoDB" id="899at2759"/>
<evidence type="ECO:0000256" key="7">
    <source>
        <dbReference type="ARBA" id="ARBA00022853"/>
    </source>
</evidence>
<dbReference type="EC" id="2.3.1.48" evidence="2"/>
<evidence type="ECO:0000256" key="5">
    <source>
        <dbReference type="ARBA" id="ARBA00022771"/>
    </source>
</evidence>
<reference evidence="15" key="1">
    <citation type="journal article" date="2008" name="Nat. Genet.">
        <title>The Pristionchus pacificus genome provides a unique perspective on nematode lifestyle and parasitism.</title>
        <authorList>
            <person name="Dieterich C."/>
            <person name="Clifton S.W."/>
            <person name="Schuster L.N."/>
            <person name="Chinwalla A."/>
            <person name="Delehaunty K."/>
            <person name="Dinkelacker I."/>
            <person name="Fulton L."/>
            <person name="Fulton R."/>
            <person name="Godfrey J."/>
            <person name="Minx P."/>
            <person name="Mitreva M."/>
            <person name="Roeseler W."/>
            <person name="Tian H."/>
            <person name="Witte H."/>
            <person name="Yang S.P."/>
            <person name="Wilson R.K."/>
            <person name="Sommer R.J."/>
        </authorList>
    </citation>
    <scope>NUCLEOTIDE SEQUENCE [LARGE SCALE GENOMIC DNA]</scope>
    <source>
        <strain evidence="15">PS312</strain>
    </source>
</reference>
<dbReference type="Proteomes" id="UP000005239">
    <property type="component" value="Unassembled WGS sequence"/>
</dbReference>
<sequence>MDSESDTIVWNDENLPISPKASGSTTPTPGPEVKERTISFSISVPTNSFDLSKIKAFATVSSSGTSSISKKTTSSVSTMTPKPSEKQKLISNQLVLLLHAQKCIELYAADSTRTCPLPHCLTMKDVLWHLEKCTKGKECTFRHCASSLQIMYHWNTCKLLETCPVCVPVKARARAIAPGPSHASHMSDRKAEVQLDQHLSELVKAQEEWSKLNDAFVLLTERVCKLKERQKAITDRELELKEAMDSLLPVLAQISPGQADTLYNQFLWRVHANITKKQQRLAASYDAAEKKIERLKKQIEENQVATRAVVGERGDVACANAEQMKKQACHPKRTQPKPLGESFNVNDPKHIITMMKKMKLKTKAM</sequence>
<dbReference type="GO" id="GO:0004402">
    <property type="term" value="F:histone acetyltransferase activity"/>
    <property type="evidence" value="ECO:0007669"/>
    <property type="project" value="InterPro"/>
</dbReference>
<keyword evidence="4" id="KW-0479">Metal-binding</keyword>
<evidence type="ECO:0000256" key="1">
    <source>
        <dbReference type="ARBA" id="ARBA00004123"/>
    </source>
</evidence>
<keyword evidence="9" id="KW-0804">Transcription</keyword>
<dbReference type="InterPro" id="IPR035898">
    <property type="entry name" value="TAZ_dom_sf"/>
</dbReference>
<evidence type="ECO:0000256" key="11">
    <source>
        <dbReference type="ARBA" id="ARBA00048017"/>
    </source>
</evidence>
<dbReference type="Gene3D" id="1.20.1020.10">
    <property type="entry name" value="TAZ domain"/>
    <property type="match status" value="1"/>
</dbReference>
<gene>
    <name evidence="14" type="primary">WBGene00101763</name>
</gene>
<dbReference type="GO" id="GO:0005634">
    <property type="term" value="C:nucleus"/>
    <property type="evidence" value="ECO:0007669"/>
    <property type="project" value="UniProtKB-SubCell"/>
</dbReference>
<dbReference type="PANTHER" id="PTHR13808:SF1">
    <property type="entry name" value="HISTONE ACETYLTRANSFERASE"/>
    <property type="match status" value="1"/>
</dbReference>
<evidence type="ECO:0000313" key="15">
    <source>
        <dbReference type="Proteomes" id="UP000005239"/>
    </source>
</evidence>
<keyword evidence="6" id="KW-0862">Zinc</keyword>
<keyword evidence="7" id="KW-0156">Chromatin regulator</keyword>
<dbReference type="AlphaFoldDB" id="A0A454Y5Y1"/>
<evidence type="ECO:0000256" key="9">
    <source>
        <dbReference type="ARBA" id="ARBA00023163"/>
    </source>
</evidence>
<evidence type="ECO:0000256" key="8">
    <source>
        <dbReference type="ARBA" id="ARBA00023015"/>
    </source>
</evidence>
<reference evidence="14" key="2">
    <citation type="submission" date="2022-06" db="UniProtKB">
        <authorList>
            <consortium name="EnsemblMetazoa"/>
        </authorList>
    </citation>
    <scope>IDENTIFICATION</scope>
    <source>
        <strain evidence="14">PS312</strain>
    </source>
</reference>